<dbReference type="PRINTS" id="PR00792">
    <property type="entry name" value="PEPSIN"/>
</dbReference>
<dbReference type="InterPro" id="IPR033121">
    <property type="entry name" value="PEPTIDASE_A1"/>
</dbReference>
<dbReference type="InterPro" id="IPR021109">
    <property type="entry name" value="Peptidase_aspartic_dom_sf"/>
</dbReference>
<dbReference type="PANTHER" id="PTHR47966:SF51">
    <property type="entry name" value="BETA-SITE APP-CLEAVING ENZYME, ISOFORM A-RELATED"/>
    <property type="match status" value="1"/>
</dbReference>
<dbReference type="PANTHER" id="PTHR47966">
    <property type="entry name" value="BETA-SITE APP-CLEAVING ENZYME, ISOFORM A-RELATED"/>
    <property type="match status" value="1"/>
</dbReference>
<dbReference type="GO" id="GO:0006508">
    <property type="term" value="P:proteolysis"/>
    <property type="evidence" value="ECO:0007669"/>
    <property type="project" value="InterPro"/>
</dbReference>
<dbReference type="Gene3D" id="2.40.70.10">
    <property type="entry name" value="Acid Proteases"/>
    <property type="match status" value="2"/>
</dbReference>
<dbReference type="InterPro" id="IPR001461">
    <property type="entry name" value="Aspartic_peptidase_A1"/>
</dbReference>
<name>A0A4P9W1A7_9FUNG</name>
<keyword evidence="3" id="KW-1015">Disulfide bond</keyword>
<organism evidence="5 6">
    <name type="scientific">Blyttiomyces helicus</name>
    <dbReference type="NCBI Taxonomy" id="388810"/>
    <lineage>
        <taxon>Eukaryota</taxon>
        <taxon>Fungi</taxon>
        <taxon>Fungi incertae sedis</taxon>
        <taxon>Chytridiomycota</taxon>
        <taxon>Chytridiomycota incertae sedis</taxon>
        <taxon>Chytridiomycetes</taxon>
        <taxon>Chytridiomycetes incertae sedis</taxon>
        <taxon>Blyttiomyces</taxon>
    </lineage>
</organism>
<dbReference type="EMBL" id="KZ998589">
    <property type="protein sequence ID" value="RKO85961.1"/>
    <property type="molecule type" value="Genomic_DNA"/>
</dbReference>
<feature type="disulfide bond" evidence="3">
    <location>
        <begin position="246"/>
        <end position="285"/>
    </location>
</feature>
<evidence type="ECO:0000256" key="2">
    <source>
        <dbReference type="PIRSR" id="PIRSR601461-1"/>
    </source>
</evidence>
<dbReference type="PROSITE" id="PS51767">
    <property type="entry name" value="PEPTIDASE_A1"/>
    <property type="match status" value="1"/>
</dbReference>
<dbReference type="Proteomes" id="UP000269721">
    <property type="component" value="Unassembled WGS sequence"/>
</dbReference>
<feature type="non-terminal residue" evidence="5">
    <location>
        <position position="1"/>
    </location>
</feature>
<dbReference type="SUPFAM" id="SSF50630">
    <property type="entry name" value="Acid proteases"/>
    <property type="match status" value="1"/>
</dbReference>
<keyword evidence="6" id="KW-1185">Reference proteome</keyword>
<evidence type="ECO:0000259" key="4">
    <source>
        <dbReference type="PROSITE" id="PS51767"/>
    </source>
</evidence>
<evidence type="ECO:0000313" key="6">
    <source>
        <dbReference type="Proteomes" id="UP000269721"/>
    </source>
</evidence>
<sequence length="334" mass="34948">LDTGSSNLWVCAKTCPNCTPHSFFDPTTSKTFAKTSSTPVNLTYGTGSVVGTIDSDSFAFGTLTLPNQQFLLATAEDTFLSNNMNHLWDGILGMGLMGLSQGPGTLTQGTPGPLTPILNMIAQNVVSVPVFSVWIGTSQGATSANALGELAVGGCDTAHFTGSVTCLPVVGMDDTSTLGFWQVPLTGVSLNAPGFKTSLPLGSASTAIMDTGSTIIGLPFTLLNELLSALNAGLDPVQQGVFAINCPTTVSQLAALPNITFTLSGVDFALTPEDYLAQDTSSGLCIIQVNQIPDSQRGIILGDTFLRKYYSIYDGESVSLFYFLPPVPTYRISA</sequence>
<evidence type="ECO:0000313" key="5">
    <source>
        <dbReference type="EMBL" id="RKO85961.1"/>
    </source>
</evidence>
<proteinExistence type="inferred from homology"/>
<feature type="active site" evidence="2">
    <location>
        <position position="210"/>
    </location>
</feature>
<feature type="domain" description="Peptidase A1" evidence="4">
    <location>
        <begin position="1"/>
        <end position="323"/>
    </location>
</feature>
<feature type="active site" evidence="2">
    <location>
        <position position="2"/>
    </location>
</feature>
<dbReference type="InterPro" id="IPR034164">
    <property type="entry name" value="Pepsin-like_dom"/>
</dbReference>
<protein>
    <submittedName>
        <fullName evidence="5">Aspartic peptidase domain-containing protein</fullName>
    </submittedName>
</protein>
<dbReference type="AlphaFoldDB" id="A0A4P9W1A7"/>
<accession>A0A4P9W1A7</accession>
<comment type="similarity">
    <text evidence="1">Belongs to the peptidase A1 family.</text>
</comment>
<dbReference type="GO" id="GO:0004190">
    <property type="term" value="F:aspartic-type endopeptidase activity"/>
    <property type="evidence" value="ECO:0007669"/>
    <property type="project" value="InterPro"/>
</dbReference>
<dbReference type="OrthoDB" id="2747330at2759"/>
<dbReference type="Pfam" id="PF00026">
    <property type="entry name" value="Asp"/>
    <property type="match status" value="1"/>
</dbReference>
<evidence type="ECO:0000256" key="3">
    <source>
        <dbReference type="PIRSR" id="PIRSR601461-2"/>
    </source>
</evidence>
<evidence type="ECO:0000256" key="1">
    <source>
        <dbReference type="ARBA" id="ARBA00007447"/>
    </source>
</evidence>
<gene>
    <name evidence="5" type="ORF">BDK51DRAFT_22231</name>
</gene>
<reference evidence="6" key="1">
    <citation type="journal article" date="2018" name="Nat. Microbiol.">
        <title>Leveraging single-cell genomics to expand the fungal tree of life.</title>
        <authorList>
            <person name="Ahrendt S.R."/>
            <person name="Quandt C.A."/>
            <person name="Ciobanu D."/>
            <person name="Clum A."/>
            <person name="Salamov A."/>
            <person name="Andreopoulos B."/>
            <person name="Cheng J.F."/>
            <person name="Woyke T."/>
            <person name="Pelin A."/>
            <person name="Henrissat B."/>
            <person name="Reynolds N.K."/>
            <person name="Benny G.L."/>
            <person name="Smith M.E."/>
            <person name="James T.Y."/>
            <person name="Grigoriev I.V."/>
        </authorList>
    </citation>
    <scope>NUCLEOTIDE SEQUENCE [LARGE SCALE GENOMIC DNA]</scope>
</reference>
<dbReference type="CDD" id="cd05471">
    <property type="entry name" value="pepsin_like"/>
    <property type="match status" value="1"/>
</dbReference>